<evidence type="ECO:0000313" key="1">
    <source>
        <dbReference type="EMBL" id="ACF17782.1"/>
    </source>
</evidence>
<dbReference type="AlphaFoldDB" id="B3VT62"/>
<name>B3VT62_HELPX</name>
<reference evidence="2 3" key="2">
    <citation type="journal article" date="2020" name="Front. Microbiol.">
        <title>Identification of New Helicobacter pylori Subpopulations in Native Americans and Mestizos From Peru.</title>
        <authorList>
            <person name="Gutierrez-Escobar A.J."/>
            <person name="Velapatino B."/>
            <person name="Borda V."/>
            <person name="Rabkin C.S."/>
            <person name="Tarazona-Santos E."/>
            <person name="Cabrera L."/>
            <person name="Cok J."/>
            <person name="Hooper C.C."/>
            <person name="Jahuira-Arias H."/>
            <person name="Herrera P."/>
            <person name="Noureen M."/>
            <person name="Wang D."/>
            <person name="Romero-Gallo J."/>
            <person name="Tran B."/>
            <person name="Peek R.M. Jr"/>
            <person name="Berg D.E."/>
            <person name="Gilman R.H."/>
            <person name="Camargo M.C."/>
        </authorList>
    </citation>
    <scope>NUCLEOTIDE SEQUENCE [LARGE SCALE GENOMIC DNA]</scope>
    <source>
        <strain evidence="2 3">SHIM-010</strain>
    </source>
</reference>
<dbReference type="EMBL" id="EU807988">
    <property type="protein sequence ID" value="ACF17782.1"/>
    <property type="molecule type" value="Genomic_DNA"/>
</dbReference>
<organism evidence="1">
    <name type="scientific">Helicobacter pylori</name>
    <name type="common">Campylobacter pylori</name>
    <dbReference type="NCBI Taxonomy" id="210"/>
    <lineage>
        <taxon>Bacteria</taxon>
        <taxon>Pseudomonadati</taxon>
        <taxon>Campylobacterota</taxon>
        <taxon>Epsilonproteobacteria</taxon>
        <taxon>Campylobacterales</taxon>
        <taxon>Helicobacteraceae</taxon>
        <taxon>Helicobacter</taxon>
    </lineage>
</organism>
<dbReference type="RefSeq" id="WP_000806906.1">
    <property type="nucleotide sequence ID" value="NZ_CP051505.1"/>
</dbReference>
<proteinExistence type="predicted"/>
<protein>
    <submittedName>
        <fullName evidence="1">Uncharacterized protein pz5sb</fullName>
    </submittedName>
</protein>
<dbReference type="Proteomes" id="UP000595660">
    <property type="component" value="Chromosome"/>
</dbReference>
<evidence type="ECO:0000313" key="2">
    <source>
        <dbReference type="EMBL" id="QQX50573.1"/>
    </source>
</evidence>
<gene>
    <name evidence="1" type="primary">pz5sb</name>
    <name evidence="2" type="ORF">HG562_01215</name>
</gene>
<evidence type="ECO:0000313" key="3">
    <source>
        <dbReference type="Proteomes" id="UP000595660"/>
    </source>
</evidence>
<dbReference type="EMBL" id="CP051505">
    <property type="protein sequence ID" value="QQX50573.1"/>
    <property type="molecule type" value="Genomic_DNA"/>
</dbReference>
<accession>B3VT62</accession>
<reference evidence="1" key="1">
    <citation type="journal article" date="2009" name="PLoS ONE">
        <title>Helicobacter Pylori's plasticity zones are novel transposable elements.</title>
        <authorList>
            <person name="Kersulyte D."/>
            <person name="Lee W."/>
            <person name="Subramaniam D."/>
            <person name="Anant S."/>
            <person name="Herrera P."/>
            <person name="Cabrera L."/>
            <person name="Balqui J."/>
            <person name="Barabas O."/>
            <person name="Kalia A."/>
            <person name="Gilman R.H."/>
            <person name="Berg D.E."/>
        </authorList>
    </citation>
    <scope>NUCLEOTIDE SEQUENCE</scope>
    <source>
        <strain evidence="1">Shi170</strain>
    </source>
</reference>
<sequence length="78" mass="8948">MKQEIVVEKPNKMTITYNLEQTISKLKESVNLLEKNEQYNDAYTLVCGIKSIVDDFHKNVILHVSNNSKPPKRKGKSS</sequence>